<keyword evidence="2" id="KW-1185">Reference proteome</keyword>
<reference evidence="1 2" key="1">
    <citation type="submission" date="2020-02" db="EMBL/GenBank/DDBJ databases">
        <authorList>
            <person name="Ferguson B K."/>
        </authorList>
    </citation>
    <scope>NUCLEOTIDE SEQUENCE [LARGE SCALE GENOMIC DNA]</scope>
</reference>
<sequence>MVPSEQCVQVNIFLNLSSDINVFRYFNIGTNNLVPSNFLAKTKFIQNCTKLLFTGAVQAAGTSYQIWWSEVNRRHAVSRIINQSKQVQKCRRAVLAVEPQALTAVPLGLGRHFGGRRATGREN</sequence>
<dbReference type="AlphaFoldDB" id="A0A6H5FZD1"/>
<dbReference type="EMBL" id="CADCXU010003254">
    <property type="protein sequence ID" value="CAA9995264.1"/>
    <property type="molecule type" value="Genomic_DNA"/>
</dbReference>
<proteinExistence type="predicted"/>
<gene>
    <name evidence="1" type="ORF">NTEN_LOCUS2055</name>
</gene>
<name>A0A6H5FZD1_9HEMI</name>
<organism evidence="1 2">
    <name type="scientific">Nesidiocoris tenuis</name>
    <dbReference type="NCBI Taxonomy" id="355587"/>
    <lineage>
        <taxon>Eukaryota</taxon>
        <taxon>Metazoa</taxon>
        <taxon>Ecdysozoa</taxon>
        <taxon>Arthropoda</taxon>
        <taxon>Hexapoda</taxon>
        <taxon>Insecta</taxon>
        <taxon>Pterygota</taxon>
        <taxon>Neoptera</taxon>
        <taxon>Paraneoptera</taxon>
        <taxon>Hemiptera</taxon>
        <taxon>Heteroptera</taxon>
        <taxon>Panheteroptera</taxon>
        <taxon>Cimicomorpha</taxon>
        <taxon>Miridae</taxon>
        <taxon>Dicyphina</taxon>
        <taxon>Nesidiocoris</taxon>
    </lineage>
</organism>
<evidence type="ECO:0000313" key="2">
    <source>
        <dbReference type="Proteomes" id="UP000479000"/>
    </source>
</evidence>
<accession>A0A6H5FZD1</accession>
<dbReference type="Proteomes" id="UP000479000">
    <property type="component" value="Unassembled WGS sequence"/>
</dbReference>
<protein>
    <submittedName>
        <fullName evidence="1">Uncharacterized protein</fullName>
    </submittedName>
</protein>
<feature type="non-terminal residue" evidence="1">
    <location>
        <position position="123"/>
    </location>
</feature>
<evidence type="ECO:0000313" key="1">
    <source>
        <dbReference type="EMBL" id="CAA9995264.1"/>
    </source>
</evidence>